<dbReference type="Gene3D" id="3.40.640.10">
    <property type="entry name" value="Type I PLP-dependent aspartate aminotransferase-like (Major domain)"/>
    <property type="match status" value="1"/>
</dbReference>
<dbReference type="RefSeq" id="WP_379979870.1">
    <property type="nucleotide sequence ID" value="NZ_JBHUMO010000019.1"/>
</dbReference>
<comment type="caution">
    <text evidence="9">The sequence shown here is derived from an EMBL/GenBank/DDBJ whole genome shotgun (WGS) entry which is preliminary data.</text>
</comment>
<evidence type="ECO:0000256" key="3">
    <source>
        <dbReference type="ARBA" id="ARBA00022723"/>
    </source>
</evidence>
<comment type="cofactor">
    <cofactor evidence="1 7">
        <name>pyridoxal 5'-phosphate</name>
        <dbReference type="ChEBI" id="CHEBI:597326"/>
    </cofactor>
</comment>
<organism evidence="9 10">
    <name type="scientific">Enterococcus camelliae</name>
    <dbReference type="NCBI Taxonomy" id="453959"/>
    <lineage>
        <taxon>Bacteria</taxon>
        <taxon>Bacillati</taxon>
        <taxon>Bacillota</taxon>
        <taxon>Bacilli</taxon>
        <taxon>Lactobacillales</taxon>
        <taxon>Enterococcaceae</taxon>
        <taxon>Enterococcus</taxon>
    </lineage>
</organism>
<dbReference type="PANTHER" id="PTHR11601">
    <property type="entry name" value="CYSTEINE DESULFURYLASE FAMILY MEMBER"/>
    <property type="match status" value="1"/>
</dbReference>
<dbReference type="InterPro" id="IPR020578">
    <property type="entry name" value="Aminotrans_V_PyrdxlP_BS"/>
</dbReference>
<gene>
    <name evidence="9" type="ORF">ACFSR0_03250</name>
</gene>
<evidence type="ECO:0000256" key="5">
    <source>
        <dbReference type="ARBA" id="ARBA00023004"/>
    </source>
</evidence>
<evidence type="ECO:0000256" key="7">
    <source>
        <dbReference type="RuleBase" id="RU004504"/>
    </source>
</evidence>
<dbReference type="PROSITE" id="PS00595">
    <property type="entry name" value="AA_TRANSFER_CLASS_5"/>
    <property type="match status" value="1"/>
</dbReference>
<dbReference type="Pfam" id="PF00266">
    <property type="entry name" value="Aminotran_5"/>
    <property type="match status" value="1"/>
</dbReference>
<dbReference type="EMBL" id="JBHUMO010000019">
    <property type="protein sequence ID" value="MFD2728453.1"/>
    <property type="molecule type" value="Genomic_DNA"/>
</dbReference>
<sequence length="385" mass="42825">MIYFDNSATTIIDPQALDAYVKTSQRIIGNPSSLHDLGNQANRLLQQARKQIAQQLQVDEKEIYFTSGGTEGDNWVIKGTAWAKQEFGRHIIISGIEHPAVSEAAQQLVKQGFEVSVIPVTSAGFISLSELERAIRKDTILVSVMAVNNEIGAIQPIKAVSQLLENYPKIHFHVDAVQAIAKVPKEEWLTPRVDFATFSAHKFHGPRGVGFVFWRQGRKLVPLLNGGGQESNQRSSTENVPGIVAMTKALRLAMERQEAQPTHLFTLKKTLRNALTKYENVTIFSAMEQYAPHILCFSLKGIRGEVLVHAFEEKQIYLSTTSACSSRKHLTSSTLHAMNVPNDMATGAVRISLDEANTMAEVEQFLIIFNHLYQKFSKINEGVAK</sequence>
<protein>
    <submittedName>
        <fullName evidence="9">Cysteine desulfurase family protein</fullName>
    </submittedName>
</protein>
<evidence type="ECO:0000256" key="6">
    <source>
        <dbReference type="ARBA" id="ARBA00023014"/>
    </source>
</evidence>
<comment type="similarity">
    <text evidence="2">Belongs to the class-V pyridoxal-phosphate-dependent aminotransferase family. NifS/IscS subfamily.</text>
</comment>
<keyword evidence="10" id="KW-1185">Reference proteome</keyword>
<dbReference type="InterPro" id="IPR015421">
    <property type="entry name" value="PyrdxlP-dep_Trfase_major"/>
</dbReference>
<feature type="domain" description="Aminotransferase class V" evidence="8">
    <location>
        <begin position="2"/>
        <end position="365"/>
    </location>
</feature>
<dbReference type="Proteomes" id="UP001597427">
    <property type="component" value="Unassembled WGS sequence"/>
</dbReference>
<dbReference type="Gene3D" id="3.90.1150.10">
    <property type="entry name" value="Aspartate Aminotransferase, domain 1"/>
    <property type="match status" value="1"/>
</dbReference>
<keyword evidence="6" id="KW-0411">Iron-sulfur</keyword>
<keyword evidence="5" id="KW-0408">Iron</keyword>
<evidence type="ECO:0000256" key="4">
    <source>
        <dbReference type="ARBA" id="ARBA00022898"/>
    </source>
</evidence>
<dbReference type="PIRSF" id="PIRSF005572">
    <property type="entry name" value="NifS"/>
    <property type="match status" value="1"/>
</dbReference>
<dbReference type="InterPro" id="IPR000192">
    <property type="entry name" value="Aminotrans_V_dom"/>
</dbReference>
<accession>A0ABW5TIF4</accession>
<keyword evidence="4" id="KW-0663">Pyridoxal phosphate</keyword>
<evidence type="ECO:0000313" key="9">
    <source>
        <dbReference type="EMBL" id="MFD2728453.1"/>
    </source>
</evidence>
<dbReference type="PANTHER" id="PTHR11601:SF50">
    <property type="entry name" value="CYSTEINE DESULFURASE ISCS 2-RELATED"/>
    <property type="match status" value="1"/>
</dbReference>
<evidence type="ECO:0000259" key="8">
    <source>
        <dbReference type="Pfam" id="PF00266"/>
    </source>
</evidence>
<proteinExistence type="inferred from homology"/>
<dbReference type="Gene3D" id="1.10.260.50">
    <property type="match status" value="1"/>
</dbReference>
<keyword evidence="3" id="KW-0479">Metal-binding</keyword>
<dbReference type="InterPro" id="IPR016454">
    <property type="entry name" value="Cysteine_dSase"/>
</dbReference>
<evidence type="ECO:0000313" key="10">
    <source>
        <dbReference type="Proteomes" id="UP001597427"/>
    </source>
</evidence>
<name>A0ABW5TIF4_9ENTE</name>
<reference evidence="10" key="1">
    <citation type="journal article" date="2019" name="Int. J. Syst. Evol. Microbiol.">
        <title>The Global Catalogue of Microorganisms (GCM) 10K type strain sequencing project: providing services to taxonomists for standard genome sequencing and annotation.</title>
        <authorList>
            <consortium name="The Broad Institute Genomics Platform"/>
            <consortium name="The Broad Institute Genome Sequencing Center for Infectious Disease"/>
            <person name="Wu L."/>
            <person name="Ma J."/>
        </authorList>
    </citation>
    <scope>NUCLEOTIDE SEQUENCE [LARGE SCALE GENOMIC DNA]</scope>
    <source>
        <strain evidence="10">TISTR 932</strain>
    </source>
</reference>
<evidence type="ECO:0000256" key="2">
    <source>
        <dbReference type="ARBA" id="ARBA00006490"/>
    </source>
</evidence>
<evidence type="ECO:0000256" key="1">
    <source>
        <dbReference type="ARBA" id="ARBA00001933"/>
    </source>
</evidence>
<dbReference type="SUPFAM" id="SSF53383">
    <property type="entry name" value="PLP-dependent transferases"/>
    <property type="match status" value="1"/>
</dbReference>
<dbReference type="InterPro" id="IPR015422">
    <property type="entry name" value="PyrdxlP-dep_Trfase_small"/>
</dbReference>
<dbReference type="InterPro" id="IPR015424">
    <property type="entry name" value="PyrdxlP-dep_Trfase"/>
</dbReference>